<name>A0A4S9EY29_AURPU</name>
<evidence type="ECO:0000256" key="1">
    <source>
        <dbReference type="SAM" id="MobiDB-lite"/>
    </source>
</evidence>
<proteinExistence type="predicted"/>
<feature type="chain" id="PRO_5020388388" evidence="2">
    <location>
        <begin position="51"/>
        <end position="131"/>
    </location>
</feature>
<dbReference type="EMBL" id="QZAV01000067">
    <property type="protein sequence ID" value="THX39656.1"/>
    <property type="molecule type" value="Genomic_DNA"/>
</dbReference>
<feature type="region of interest" description="Disordered" evidence="1">
    <location>
        <begin position="76"/>
        <end position="95"/>
    </location>
</feature>
<accession>A0A4S9EY29</accession>
<evidence type="ECO:0000313" key="3">
    <source>
        <dbReference type="EMBL" id="THX39656.1"/>
    </source>
</evidence>
<dbReference type="Proteomes" id="UP000308953">
    <property type="component" value="Unassembled WGS sequence"/>
</dbReference>
<evidence type="ECO:0000313" key="4">
    <source>
        <dbReference type="Proteomes" id="UP000308953"/>
    </source>
</evidence>
<organism evidence="3 4">
    <name type="scientific">Aureobasidium pullulans</name>
    <name type="common">Black yeast</name>
    <name type="synonym">Pullularia pullulans</name>
    <dbReference type="NCBI Taxonomy" id="5580"/>
    <lineage>
        <taxon>Eukaryota</taxon>
        <taxon>Fungi</taxon>
        <taxon>Dikarya</taxon>
        <taxon>Ascomycota</taxon>
        <taxon>Pezizomycotina</taxon>
        <taxon>Dothideomycetes</taxon>
        <taxon>Dothideomycetidae</taxon>
        <taxon>Dothideales</taxon>
        <taxon>Saccotheciaceae</taxon>
        <taxon>Aureobasidium</taxon>
    </lineage>
</organism>
<feature type="signal peptide" evidence="2">
    <location>
        <begin position="1"/>
        <end position="50"/>
    </location>
</feature>
<comment type="caution">
    <text evidence="3">The sequence shown here is derived from an EMBL/GenBank/DDBJ whole genome shotgun (WGS) entry which is preliminary data.</text>
</comment>
<keyword evidence="2" id="KW-0732">Signal</keyword>
<reference evidence="3 4" key="1">
    <citation type="submission" date="2018-10" db="EMBL/GenBank/DDBJ databases">
        <title>Fifty Aureobasidium pullulans genomes reveal a recombining polyextremotolerant generalist.</title>
        <authorList>
            <person name="Gostincar C."/>
            <person name="Turk M."/>
            <person name="Zajc J."/>
            <person name="Gunde-Cimerman N."/>
        </authorList>
    </citation>
    <scope>NUCLEOTIDE SEQUENCE [LARGE SCALE GENOMIC DNA]</scope>
    <source>
        <strain evidence="3 4">EXF-9785</strain>
    </source>
</reference>
<dbReference type="AlphaFoldDB" id="A0A4S9EY29"/>
<gene>
    <name evidence="3" type="ORF">D6D10_04118</name>
</gene>
<sequence>MSASCLRSACLSISISSNISSRQHPTSSRPIMSPFWTLLLLLILSQAATALWPASTHAHTTTITEHHHHYHTTTIFKPTVPTSNSPPPEPSNFSPYDFTEEDLVNAVREEVKAGRASGWYEVVKLTMSIES</sequence>
<evidence type="ECO:0000256" key="2">
    <source>
        <dbReference type="SAM" id="SignalP"/>
    </source>
</evidence>
<protein>
    <submittedName>
        <fullName evidence="3">Uncharacterized protein</fullName>
    </submittedName>
</protein>